<dbReference type="CDD" id="cd13214">
    <property type="entry name" value="PH-GRAM_WBP2"/>
    <property type="match status" value="1"/>
</dbReference>
<name>A0ABR4MST9_9PEZI</name>
<feature type="compositionally biased region" description="Polar residues" evidence="1">
    <location>
        <begin position="201"/>
        <end position="234"/>
    </location>
</feature>
<gene>
    <name evidence="2" type="ORF">HOO65_010696</name>
</gene>
<sequence>MTDQYLQEQHAFMSRAPRESSSSPPKSSDIDQKHSWVMLSQDRDIIRLPHEHIRLVTGHRISLELASPKSFQTESQPPFSIKSDDGTAYITTQRLIYIPARPTEAFQSFTAPILNLEDSHISSPWFGSWYWTASVTPVSQGGIPPELPRVEVKLTFKDGGHNEFLTRFVEIKERLSHIREMERETGQVIGSIPEEQLPAYSPQTLGVPTGASSNMPLVSGHSRSGSTASQNRSPNEPPPGYEEAQAQQVSMRLEDHIRHNAERE</sequence>
<organism evidence="2 3">
    <name type="scientific">Ceratocystis lukuohia</name>
    <dbReference type="NCBI Taxonomy" id="2019550"/>
    <lineage>
        <taxon>Eukaryota</taxon>
        <taxon>Fungi</taxon>
        <taxon>Dikarya</taxon>
        <taxon>Ascomycota</taxon>
        <taxon>Pezizomycotina</taxon>
        <taxon>Sordariomycetes</taxon>
        <taxon>Hypocreomycetidae</taxon>
        <taxon>Microascales</taxon>
        <taxon>Ceratocystidaceae</taxon>
        <taxon>Ceratocystis</taxon>
    </lineage>
</organism>
<accession>A0ABR4MST9</accession>
<dbReference type="InterPro" id="IPR044852">
    <property type="entry name" value="WBP2-like"/>
</dbReference>
<proteinExistence type="predicted"/>
<feature type="region of interest" description="Disordered" evidence="1">
    <location>
        <begin position="1"/>
        <end position="33"/>
    </location>
</feature>
<dbReference type="EMBL" id="JABSNW010000001">
    <property type="protein sequence ID" value="KAL2891338.1"/>
    <property type="molecule type" value="Genomic_DNA"/>
</dbReference>
<dbReference type="SUPFAM" id="SSF50729">
    <property type="entry name" value="PH domain-like"/>
    <property type="match status" value="1"/>
</dbReference>
<feature type="compositionally biased region" description="Basic and acidic residues" evidence="1">
    <location>
        <begin position="252"/>
        <end position="264"/>
    </location>
</feature>
<evidence type="ECO:0000313" key="3">
    <source>
        <dbReference type="Proteomes" id="UP001610728"/>
    </source>
</evidence>
<dbReference type="PANTHER" id="PTHR31606:SF1">
    <property type="entry name" value="WW DOMAIN BINDING PROTEIN 2, ISOFORM E"/>
    <property type="match status" value="1"/>
</dbReference>
<dbReference type="InterPro" id="IPR011993">
    <property type="entry name" value="PH-like_dom_sf"/>
</dbReference>
<dbReference type="Proteomes" id="UP001610728">
    <property type="component" value="Unassembled WGS sequence"/>
</dbReference>
<feature type="region of interest" description="Disordered" evidence="1">
    <location>
        <begin position="191"/>
        <end position="264"/>
    </location>
</feature>
<dbReference type="PANTHER" id="PTHR31606">
    <property type="entry name" value="WW DOMAIN BINDING PROTEIN 2, ISOFORM E"/>
    <property type="match status" value="1"/>
</dbReference>
<dbReference type="Gene3D" id="2.30.29.30">
    <property type="entry name" value="Pleckstrin-homology domain (PH domain)/Phosphotyrosine-binding domain (PTB)"/>
    <property type="match status" value="1"/>
</dbReference>
<evidence type="ECO:0000256" key="1">
    <source>
        <dbReference type="SAM" id="MobiDB-lite"/>
    </source>
</evidence>
<dbReference type="GeneID" id="98114942"/>
<keyword evidence="3" id="KW-1185">Reference proteome</keyword>
<comment type="caution">
    <text evidence="2">The sequence shown here is derived from an EMBL/GenBank/DDBJ whole genome shotgun (WGS) entry which is preliminary data.</text>
</comment>
<evidence type="ECO:0000313" key="2">
    <source>
        <dbReference type="EMBL" id="KAL2891338.1"/>
    </source>
</evidence>
<reference evidence="2 3" key="1">
    <citation type="submission" date="2020-05" db="EMBL/GenBank/DDBJ databases">
        <title>Ceratocystis lukuohia genome.</title>
        <authorList>
            <person name="Harrington T.C."/>
            <person name="Kim K."/>
            <person name="Mayers C.G."/>
        </authorList>
    </citation>
    <scope>NUCLEOTIDE SEQUENCE [LARGE SCALE GENOMIC DNA]</scope>
    <source>
        <strain evidence="2 3">C4212</strain>
    </source>
</reference>
<protein>
    <submittedName>
        <fullName evidence="2">UPF0664 stress-induced protein C29B12.11c</fullName>
    </submittedName>
</protein>
<dbReference type="RefSeq" id="XP_070862518.1">
    <property type="nucleotide sequence ID" value="XM_071006017.1"/>
</dbReference>